<dbReference type="Pfam" id="PF00009">
    <property type="entry name" value="GTP_EFTU"/>
    <property type="match status" value="1"/>
</dbReference>
<evidence type="ECO:0000256" key="1">
    <source>
        <dbReference type="ARBA" id="ARBA00004496"/>
    </source>
</evidence>
<protein>
    <recommendedName>
        <fullName evidence="7 8">Peptide chain release factor 3</fullName>
        <shortName evidence="7">RF-3</shortName>
    </recommendedName>
</protein>
<keyword evidence="3 7" id="KW-0963">Cytoplasm</keyword>
<evidence type="ECO:0000256" key="4">
    <source>
        <dbReference type="ARBA" id="ARBA00022741"/>
    </source>
</evidence>
<keyword evidence="5 7" id="KW-0648">Protein biosynthesis</keyword>
<evidence type="ECO:0000256" key="3">
    <source>
        <dbReference type="ARBA" id="ARBA00022490"/>
    </source>
</evidence>
<dbReference type="NCBIfam" id="NF001964">
    <property type="entry name" value="PRK00741.1"/>
    <property type="match status" value="1"/>
</dbReference>
<accession>A0ABV2Q942</accession>
<evidence type="ECO:0000256" key="2">
    <source>
        <dbReference type="ARBA" id="ARBA00009978"/>
    </source>
</evidence>
<dbReference type="InterPro" id="IPR027417">
    <property type="entry name" value="P-loop_NTPase"/>
</dbReference>
<dbReference type="InterPro" id="IPR035647">
    <property type="entry name" value="EFG_III/V"/>
</dbReference>
<sequence>MSIVSETRRRRTFAIISHPDAGKTTLTEKLLLFSGAIQIAGSVKARKASRHATSDWMEIEKQRGISVASSVMQMVYRDHVVNLLDTPGHKDFSEDTYRVLTAVDSALMVIDAANGVESQTRRLIEVCRQRDTPIITFVNKMDREVRDPLDIMDEVERELGMPCCPITWPVGQGKAFGGIINLRTRSMTVFQSGSEKRPQDFEVISLDDADRLRARFGQSFDDAMESMELAVGASAEWDHEAFLAGKLTPVFFGSGVNNFGVMEVLDAVVDMSPSPGPRKSSLLVNKQPVEKIIQPEDEGFSGVVFKVQANMDANHRDRIAFVRVASGKYTPGMKMKVQRTAKELRPTSVVTFMSQRREAVEEAYAGDIIGFTTHGGVQLGDTITDGANLQFTGLPFFAPEMFMTVVLRNPLRTKQLQQGLMQLGEEGAIQVFRPEAGGNMLLGAVGQLQFEVVQHRLNNEYDCDVRLEGCQYTGARWITADTPAELRAFENAYPLRMAQDAANTLAYLCTSPYDVRLAQERFPKIHFHPLREHAGLALQSGN</sequence>
<dbReference type="NCBIfam" id="TIGR00231">
    <property type="entry name" value="small_GTP"/>
    <property type="match status" value="1"/>
</dbReference>
<dbReference type="SUPFAM" id="SSF54980">
    <property type="entry name" value="EF-G C-terminal domain-like"/>
    <property type="match status" value="1"/>
</dbReference>
<feature type="binding site" evidence="7">
    <location>
        <begin position="139"/>
        <end position="142"/>
    </location>
    <ligand>
        <name>GTP</name>
        <dbReference type="ChEBI" id="CHEBI:37565"/>
    </ligand>
</feature>
<dbReference type="InterPro" id="IPR000795">
    <property type="entry name" value="T_Tr_GTP-bd_dom"/>
</dbReference>
<comment type="subcellular location">
    <subcellularLocation>
        <location evidence="1 7">Cytoplasm</location>
    </subcellularLocation>
</comment>
<gene>
    <name evidence="7" type="primary">prfC</name>
    <name evidence="10" type="ORF">ABIE13_002643</name>
</gene>
<evidence type="ECO:0000313" key="11">
    <source>
        <dbReference type="Proteomes" id="UP001549320"/>
    </source>
</evidence>
<comment type="similarity">
    <text evidence="2 7">Belongs to the TRAFAC class translation factor GTPase superfamily. Classic translation factor GTPase family. PrfC subfamily.</text>
</comment>
<feature type="binding site" evidence="7">
    <location>
        <begin position="17"/>
        <end position="24"/>
    </location>
    <ligand>
        <name>GTP</name>
        <dbReference type="ChEBI" id="CHEBI:37565"/>
    </ligand>
</feature>
<dbReference type="HAMAP" id="MF_00072">
    <property type="entry name" value="Rel_fac_3"/>
    <property type="match status" value="1"/>
</dbReference>
<evidence type="ECO:0000313" key="10">
    <source>
        <dbReference type="EMBL" id="MET4577532.1"/>
    </source>
</evidence>
<reference evidence="10 11" key="1">
    <citation type="submission" date="2024-06" db="EMBL/GenBank/DDBJ databases">
        <title>Sorghum-associated microbial communities from plants grown in Nebraska, USA.</title>
        <authorList>
            <person name="Schachtman D."/>
        </authorList>
    </citation>
    <scope>NUCLEOTIDE SEQUENCE [LARGE SCALE GENOMIC DNA]</scope>
    <source>
        <strain evidence="10 11">2709</strain>
    </source>
</reference>
<dbReference type="Gene3D" id="3.30.70.3280">
    <property type="entry name" value="Peptide chain release factor 3, domain III"/>
    <property type="match status" value="1"/>
</dbReference>
<dbReference type="CDD" id="cd04169">
    <property type="entry name" value="RF3"/>
    <property type="match status" value="1"/>
</dbReference>
<dbReference type="PROSITE" id="PS51722">
    <property type="entry name" value="G_TR_2"/>
    <property type="match status" value="1"/>
</dbReference>
<dbReference type="PRINTS" id="PR00315">
    <property type="entry name" value="ELONGATNFCT"/>
</dbReference>
<feature type="domain" description="Tr-type G" evidence="9">
    <location>
        <begin position="8"/>
        <end position="276"/>
    </location>
</feature>
<dbReference type="InterPro" id="IPR041732">
    <property type="entry name" value="RF3_GTP-bd"/>
</dbReference>
<dbReference type="SUPFAM" id="SSF52540">
    <property type="entry name" value="P-loop containing nucleoside triphosphate hydrolases"/>
    <property type="match status" value="1"/>
</dbReference>
<evidence type="ECO:0000256" key="5">
    <source>
        <dbReference type="ARBA" id="ARBA00022917"/>
    </source>
</evidence>
<dbReference type="PANTHER" id="PTHR43556">
    <property type="entry name" value="PEPTIDE CHAIN RELEASE FACTOR RF3"/>
    <property type="match status" value="1"/>
</dbReference>
<organism evidence="10 11">
    <name type="scientific">Ottowia thiooxydans</name>
    <dbReference type="NCBI Taxonomy" id="219182"/>
    <lineage>
        <taxon>Bacteria</taxon>
        <taxon>Pseudomonadati</taxon>
        <taxon>Pseudomonadota</taxon>
        <taxon>Betaproteobacteria</taxon>
        <taxon>Burkholderiales</taxon>
        <taxon>Comamonadaceae</taxon>
        <taxon>Ottowia</taxon>
    </lineage>
</organism>
<keyword evidence="4 7" id="KW-0547">Nucleotide-binding</keyword>
<dbReference type="Pfam" id="PF22042">
    <property type="entry name" value="EF-G_D2"/>
    <property type="match status" value="1"/>
</dbReference>
<dbReference type="InterPro" id="IPR038467">
    <property type="entry name" value="RF3_dom_3_sf"/>
</dbReference>
<dbReference type="SUPFAM" id="SSF50447">
    <property type="entry name" value="Translation proteins"/>
    <property type="match status" value="1"/>
</dbReference>
<keyword evidence="11" id="KW-1185">Reference proteome</keyword>
<evidence type="ECO:0000256" key="8">
    <source>
        <dbReference type="NCBIfam" id="TIGR00503"/>
    </source>
</evidence>
<dbReference type="InterPro" id="IPR005225">
    <property type="entry name" value="Small_GTP-bd"/>
</dbReference>
<dbReference type="PANTHER" id="PTHR43556:SF2">
    <property type="entry name" value="PEPTIDE CHAIN RELEASE FACTOR RF3"/>
    <property type="match status" value="1"/>
</dbReference>
<dbReference type="InterPro" id="IPR004548">
    <property type="entry name" value="PrfC"/>
</dbReference>
<dbReference type="PROSITE" id="PS00301">
    <property type="entry name" value="G_TR_1"/>
    <property type="match status" value="1"/>
</dbReference>
<dbReference type="RefSeq" id="WP_354444005.1">
    <property type="nucleotide sequence ID" value="NZ_JBEPSH010000005.1"/>
</dbReference>
<evidence type="ECO:0000256" key="7">
    <source>
        <dbReference type="HAMAP-Rule" id="MF_00072"/>
    </source>
</evidence>
<dbReference type="InterPro" id="IPR009000">
    <property type="entry name" value="Transl_B-barrel_sf"/>
</dbReference>
<keyword evidence="6 7" id="KW-0342">GTP-binding</keyword>
<comment type="function">
    <text evidence="7">Increases the formation of ribosomal termination complexes and stimulates activities of RF-1 and RF-2. It binds guanine nucleotides and has strong preference for UGA stop codons. It may interact directly with the ribosome. The stimulation of RF-1 and RF-2 is significantly reduced by GTP and GDP, but not by GMP.</text>
</comment>
<evidence type="ECO:0000256" key="6">
    <source>
        <dbReference type="ARBA" id="ARBA00023134"/>
    </source>
</evidence>
<dbReference type="NCBIfam" id="TIGR00503">
    <property type="entry name" value="prfC"/>
    <property type="match status" value="1"/>
</dbReference>
<proteinExistence type="inferred from homology"/>
<dbReference type="EMBL" id="JBEPSH010000005">
    <property type="protein sequence ID" value="MET4577532.1"/>
    <property type="molecule type" value="Genomic_DNA"/>
</dbReference>
<comment type="caution">
    <text evidence="10">The sequence shown here is derived from an EMBL/GenBank/DDBJ whole genome shotgun (WGS) entry which is preliminary data.</text>
</comment>
<dbReference type="InterPro" id="IPR053905">
    <property type="entry name" value="EF-G-like_DII"/>
</dbReference>
<dbReference type="Gene3D" id="2.40.30.10">
    <property type="entry name" value="Translation factors"/>
    <property type="match status" value="1"/>
</dbReference>
<dbReference type="Proteomes" id="UP001549320">
    <property type="component" value="Unassembled WGS sequence"/>
</dbReference>
<dbReference type="Gene3D" id="3.40.50.300">
    <property type="entry name" value="P-loop containing nucleotide triphosphate hydrolases"/>
    <property type="match status" value="1"/>
</dbReference>
<dbReference type="InterPro" id="IPR032090">
    <property type="entry name" value="RF3_C"/>
</dbReference>
<dbReference type="Pfam" id="PF16658">
    <property type="entry name" value="RF3_C"/>
    <property type="match status" value="1"/>
</dbReference>
<dbReference type="InterPro" id="IPR031157">
    <property type="entry name" value="G_TR_CS"/>
</dbReference>
<name>A0ABV2Q942_9BURK</name>
<feature type="binding site" evidence="7">
    <location>
        <begin position="85"/>
        <end position="89"/>
    </location>
    <ligand>
        <name>GTP</name>
        <dbReference type="ChEBI" id="CHEBI:37565"/>
    </ligand>
</feature>
<evidence type="ECO:0000259" key="9">
    <source>
        <dbReference type="PROSITE" id="PS51722"/>
    </source>
</evidence>